<dbReference type="PANTHER" id="PTHR47738:SF2">
    <property type="entry name" value="PTS SYSTEM FRUCTOSE-LIKE EIIA COMPONENT"/>
    <property type="match status" value="1"/>
</dbReference>
<accession>A0ABU4GM94</accession>
<dbReference type="GO" id="GO:0016740">
    <property type="term" value="F:transferase activity"/>
    <property type="evidence" value="ECO:0007669"/>
    <property type="project" value="UniProtKB-KW"/>
</dbReference>
<evidence type="ECO:0000256" key="1">
    <source>
        <dbReference type="ARBA" id="ARBA00022448"/>
    </source>
</evidence>
<keyword evidence="4 7" id="KW-0808">Transferase</keyword>
<gene>
    <name evidence="7" type="ORF">RZO55_14115</name>
</gene>
<feature type="domain" description="PTS EIIA type-2" evidence="6">
    <location>
        <begin position="5"/>
        <end position="149"/>
    </location>
</feature>
<comment type="caution">
    <text evidence="7">The sequence shown here is derived from an EMBL/GenBank/DDBJ whole genome shotgun (WGS) entry which is preliminary data.</text>
</comment>
<dbReference type="PROSITE" id="PS51094">
    <property type="entry name" value="PTS_EIIA_TYPE_2"/>
    <property type="match status" value="1"/>
</dbReference>
<keyword evidence="5" id="KW-0598">Phosphotransferase system</keyword>
<dbReference type="NCBIfam" id="TIGR00848">
    <property type="entry name" value="fruA"/>
    <property type="match status" value="1"/>
</dbReference>
<dbReference type="PANTHER" id="PTHR47738">
    <property type="entry name" value="PTS SYSTEM FRUCTOSE-LIKE EIIA COMPONENT-RELATED"/>
    <property type="match status" value="1"/>
</dbReference>
<dbReference type="InterPro" id="IPR016152">
    <property type="entry name" value="PTrfase/Anion_transptr"/>
</dbReference>
<evidence type="ECO:0000256" key="3">
    <source>
        <dbReference type="ARBA" id="ARBA00022597"/>
    </source>
</evidence>
<evidence type="ECO:0000256" key="5">
    <source>
        <dbReference type="ARBA" id="ARBA00022683"/>
    </source>
</evidence>
<keyword evidence="2" id="KW-0597">Phosphoprotein</keyword>
<dbReference type="InterPro" id="IPR002178">
    <property type="entry name" value="PTS_EIIA_type-2_dom"/>
</dbReference>
<evidence type="ECO:0000256" key="4">
    <source>
        <dbReference type="ARBA" id="ARBA00022679"/>
    </source>
</evidence>
<dbReference type="Gene3D" id="3.40.930.10">
    <property type="entry name" value="Mannitol-specific EII, Chain A"/>
    <property type="match status" value="1"/>
</dbReference>
<dbReference type="EC" id="2.7.1.202" evidence="7"/>
<name>A0ABU4GM94_9CLOT</name>
<organism evidence="7 8">
    <name type="scientific">Clostridium boliviensis</name>
    <dbReference type="NCBI Taxonomy" id="318465"/>
    <lineage>
        <taxon>Bacteria</taxon>
        <taxon>Bacillati</taxon>
        <taxon>Bacillota</taxon>
        <taxon>Clostridia</taxon>
        <taxon>Eubacteriales</taxon>
        <taxon>Clostridiaceae</taxon>
        <taxon>Clostridium</taxon>
    </lineage>
</organism>
<dbReference type="InterPro" id="IPR051541">
    <property type="entry name" value="PTS_SugarTrans_NitroReg"/>
</dbReference>
<dbReference type="EMBL" id="JAWONS010000221">
    <property type="protein sequence ID" value="MDW2798715.1"/>
    <property type="molecule type" value="Genomic_DNA"/>
</dbReference>
<protein>
    <submittedName>
        <fullName evidence="7">Fructose PTS transporter subunit IIA</fullName>
        <ecNumber evidence="7">2.7.1.202</ecNumber>
    </submittedName>
</protein>
<dbReference type="Pfam" id="PF00359">
    <property type="entry name" value="PTS_EIIA_2"/>
    <property type="match status" value="1"/>
</dbReference>
<proteinExistence type="predicted"/>
<evidence type="ECO:0000313" key="8">
    <source>
        <dbReference type="Proteomes" id="UP001276854"/>
    </source>
</evidence>
<dbReference type="PROSITE" id="PS00372">
    <property type="entry name" value="PTS_EIIA_TYPE_2_HIS"/>
    <property type="match status" value="1"/>
</dbReference>
<keyword evidence="3" id="KW-0762">Sugar transport</keyword>
<dbReference type="InterPro" id="IPR004715">
    <property type="entry name" value="PTS_IIA_fruc"/>
</dbReference>
<evidence type="ECO:0000256" key="2">
    <source>
        <dbReference type="ARBA" id="ARBA00022553"/>
    </source>
</evidence>
<keyword evidence="8" id="KW-1185">Reference proteome</keyword>
<dbReference type="RefSeq" id="WP_318064926.1">
    <property type="nucleotide sequence ID" value="NZ_JAWONS010000221.1"/>
</dbReference>
<sequence>MAVEKILDQRIIDLNMKAKNKEEVLSYLAELLKRAGYIDDLNGYLEDVYLREQEGITGIGNHVAIPHGKSDFVKQVGIAVGKTEQMIEWESYDGEPSNLFFLFAVPSNSEGAKEHLRLISELAGKLGNSVTLEKLRMAKNYSELTKAFL</sequence>
<reference evidence="7 8" key="1">
    <citation type="submission" date="2023-10" db="EMBL/GenBank/DDBJ databases">
        <title>A novel Glycoside Hydrolase 43-Like Enzyme from Clostrdium boliviensis is an Endo-xylanase, and a Candidate for Xylooligosaccharides Production from Different Xylan Substrates.</title>
        <authorList>
            <person name="Alvarez M.T."/>
            <person name="Rocabado-Villegas L.R."/>
            <person name="Salas-Veizaga D.M."/>
            <person name="Linares-Pasten J.A."/>
            <person name="Gudmundsdottir E.E."/>
            <person name="Hreggvidsson G.O."/>
            <person name="Adlercreutz P."/>
            <person name="Nordberg Karlsson E."/>
        </authorList>
    </citation>
    <scope>NUCLEOTIDE SEQUENCE [LARGE SCALE GENOMIC DNA]</scope>
    <source>
        <strain evidence="7 8">E-1</strain>
    </source>
</reference>
<keyword evidence="1" id="KW-0813">Transport</keyword>
<dbReference type="SUPFAM" id="SSF55804">
    <property type="entry name" value="Phoshotransferase/anion transport protein"/>
    <property type="match status" value="1"/>
</dbReference>
<dbReference type="CDD" id="cd00211">
    <property type="entry name" value="PTS_IIA_fru"/>
    <property type="match status" value="1"/>
</dbReference>
<evidence type="ECO:0000313" key="7">
    <source>
        <dbReference type="EMBL" id="MDW2798715.1"/>
    </source>
</evidence>
<evidence type="ECO:0000259" key="6">
    <source>
        <dbReference type="PROSITE" id="PS51094"/>
    </source>
</evidence>
<dbReference type="Proteomes" id="UP001276854">
    <property type="component" value="Unassembled WGS sequence"/>
</dbReference>